<dbReference type="EMBL" id="CAJVPT010034429">
    <property type="protein sequence ID" value="CAG8707909.1"/>
    <property type="molecule type" value="Genomic_DNA"/>
</dbReference>
<protein>
    <submittedName>
        <fullName evidence="1">9097_t:CDS:1</fullName>
    </submittedName>
</protein>
<organism evidence="1 2">
    <name type="scientific">Acaulospora colombiana</name>
    <dbReference type="NCBI Taxonomy" id="27376"/>
    <lineage>
        <taxon>Eukaryota</taxon>
        <taxon>Fungi</taxon>
        <taxon>Fungi incertae sedis</taxon>
        <taxon>Mucoromycota</taxon>
        <taxon>Glomeromycotina</taxon>
        <taxon>Glomeromycetes</taxon>
        <taxon>Diversisporales</taxon>
        <taxon>Acaulosporaceae</taxon>
        <taxon>Acaulospora</taxon>
    </lineage>
</organism>
<evidence type="ECO:0000313" key="2">
    <source>
        <dbReference type="Proteomes" id="UP000789525"/>
    </source>
</evidence>
<comment type="caution">
    <text evidence="1">The sequence shown here is derived from an EMBL/GenBank/DDBJ whole genome shotgun (WGS) entry which is preliminary data.</text>
</comment>
<keyword evidence="2" id="KW-1185">Reference proteome</keyword>
<evidence type="ECO:0000313" key="1">
    <source>
        <dbReference type="EMBL" id="CAG8707909.1"/>
    </source>
</evidence>
<sequence>DTKELHEEITALKLRINQLEQALAELQAQLTPEPHPLLAQSLKAVTESLQSDHGTSKITISEEEELIDTFGSLTIDPKGETICSTSIRWEDFRQMILEPVYSPQNIANDQQIAILFISLALAILADPDRPMYHPDAQRYYHLSKASISLGEVGEVWYRDNEQWDKYPEEADRRRRIWWELLETETSQGFVMGRPRSIYPASVIFTSITNRQYDTRMPKDDEDEGKPPSCETLSLCGQTSSLWQDPSVCFSEPFLLSFNLRKKVWIKNAATGMWAFLPSEIYQQPITT</sequence>
<gene>
    <name evidence="1" type="ORF">ACOLOM_LOCUS10532</name>
</gene>
<name>A0ACA9PMA8_9GLOM</name>
<dbReference type="Proteomes" id="UP000789525">
    <property type="component" value="Unassembled WGS sequence"/>
</dbReference>
<feature type="non-terminal residue" evidence="1">
    <location>
        <position position="287"/>
    </location>
</feature>
<reference evidence="1" key="1">
    <citation type="submission" date="2021-06" db="EMBL/GenBank/DDBJ databases">
        <authorList>
            <person name="Kallberg Y."/>
            <person name="Tangrot J."/>
            <person name="Rosling A."/>
        </authorList>
    </citation>
    <scope>NUCLEOTIDE SEQUENCE</scope>
    <source>
        <strain evidence="1">CL356</strain>
    </source>
</reference>
<accession>A0ACA9PMA8</accession>
<proteinExistence type="predicted"/>
<feature type="non-terminal residue" evidence="1">
    <location>
        <position position="1"/>
    </location>
</feature>